<keyword evidence="3" id="KW-1185">Reference proteome</keyword>
<feature type="non-terminal residue" evidence="2">
    <location>
        <position position="1"/>
    </location>
</feature>
<organism evidence="2 3">
    <name type="scientific">Colletotrichum asianum</name>
    <dbReference type="NCBI Taxonomy" id="702518"/>
    <lineage>
        <taxon>Eukaryota</taxon>
        <taxon>Fungi</taxon>
        <taxon>Dikarya</taxon>
        <taxon>Ascomycota</taxon>
        <taxon>Pezizomycotina</taxon>
        <taxon>Sordariomycetes</taxon>
        <taxon>Hypocreomycetidae</taxon>
        <taxon>Glomerellales</taxon>
        <taxon>Glomerellaceae</taxon>
        <taxon>Colletotrichum</taxon>
        <taxon>Colletotrichum gloeosporioides species complex</taxon>
    </lineage>
</organism>
<proteinExistence type="predicted"/>
<feature type="compositionally biased region" description="Polar residues" evidence="1">
    <location>
        <begin position="1"/>
        <end position="24"/>
    </location>
</feature>
<dbReference type="Proteomes" id="UP000434172">
    <property type="component" value="Unassembled WGS sequence"/>
</dbReference>
<feature type="compositionally biased region" description="Polar residues" evidence="1">
    <location>
        <begin position="38"/>
        <end position="59"/>
    </location>
</feature>
<sequence length="269" mass="29620">HPNHLNQTLSQCRFTSDPADTSRQGVALTQRPSVIEIDQQSVTRSNAPRSSSDRNQASDTCPFRYHMPVRHCSSAALLPLQSPVSSSQPSIAFPYRTLPARGPPQCTRAMYRPPSAPFGAYPRLPGALSLAASRSSNPAASKSNQPNTAPHRTTFALSHLSPHGTLVQFALSVLVLKEGRGALAILFVLSHRSRPIPEEHEPWDCIRLGGGPVALFSFLSTPNLFGTPFPKLFHHREAITTHASTNISTTNKPSTQHCLRIRRFWLHRF</sequence>
<evidence type="ECO:0000313" key="3">
    <source>
        <dbReference type="Proteomes" id="UP000434172"/>
    </source>
</evidence>
<protein>
    <submittedName>
        <fullName evidence="2">Uncharacterized protein</fullName>
    </submittedName>
</protein>
<evidence type="ECO:0000313" key="2">
    <source>
        <dbReference type="EMBL" id="KAF0328945.1"/>
    </source>
</evidence>
<feature type="compositionally biased region" description="Polar residues" evidence="1">
    <location>
        <begin position="132"/>
        <end position="151"/>
    </location>
</feature>
<feature type="region of interest" description="Disordered" evidence="1">
    <location>
        <begin position="132"/>
        <end position="152"/>
    </location>
</feature>
<dbReference type="EMBL" id="WOWK01000015">
    <property type="protein sequence ID" value="KAF0328945.1"/>
    <property type="molecule type" value="Genomic_DNA"/>
</dbReference>
<name>A0A8H3ZXY8_9PEZI</name>
<dbReference type="AlphaFoldDB" id="A0A8H3ZXY8"/>
<gene>
    <name evidence="2" type="ORF">GQ607_003970</name>
</gene>
<evidence type="ECO:0000256" key="1">
    <source>
        <dbReference type="SAM" id="MobiDB-lite"/>
    </source>
</evidence>
<accession>A0A8H3ZXY8</accession>
<reference evidence="2 3" key="1">
    <citation type="submission" date="2019-12" db="EMBL/GenBank/DDBJ databases">
        <title>A genome sequence resource for the geographically widespread anthracnose pathogen Colletotrichum asianum.</title>
        <authorList>
            <person name="Meng Y."/>
        </authorList>
    </citation>
    <scope>NUCLEOTIDE SEQUENCE [LARGE SCALE GENOMIC DNA]</scope>
    <source>
        <strain evidence="2 3">ICMP 18580</strain>
    </source>
</reference>
<feature type="region of interest" description="Disordered" evidence="1">
    <location>
        <begin position="1"/>
        <end position="61"/>
    </location>
</feature>
<comment type="caution">
    <text evidence="2">The sequence shown here is derived from an EMBL/GenBank/DDBJ whole genome shotgun (WGS) entry which is preliminary data.</text>
</comment>